<feature type="transmembrane region" description="Helical" evidence="1">
    <location>
        <begin position="63"/>
        <end position="85"/>
    </location>
</feature>
<dbReference type="STRING" id="1858805.M5FRN2"/>
<keyword evidence="3" id="KW-1185">Reference proteome</keyword>
<gene>
    <name evidence="2" type="ORF">DACRYDRAFT_101877</name>
</gene>
<feature type="transmembrane region" description="Helical" evidence="1">
    <location>
        <begin position="32"/>
        <end position="51"/>
    </location>
</feature>
<keyword evidence="1" id="KW-0812">Transmembrane</keyword>
<evidence type="ECO:0000313" key="2">
    <source>
        <dbReference type="EMBL" id="EJT98383.1"/>
    </source>
</evidence>
<dbReference type="Proteomes" id="UP000030653">
    <property type="component" value="Unassembled WGS sequence"/>
</dbReference>
<feature type="non-terminal residue" evidence="2">
    <location>
        <position position="226"/>
    </location>
</feature>
<reference evidence="2 3" key="1">
    <citation type="journal article" date="2012" name="Science">
        <title>The Paleozoic origin of enzymatic lignin decomposition reconstructed from 31 fungal genomes.</title>
        <authorList>
            <person name="Floudas D."/>
            <person name="Binder M."/>
            <person name="Riley R."/>
            <person name="Barry K."/>
            <person name="Blanchette R.A."/>
            <person name="Henrissat B."/>
            <person name="Martinez A.T."/>
            <person name="Otillar R."/>
            <person name="Spatafora J.W."/>
            <person name="Yadav J.S."/>
            <person name="Aerts A."/>
            <person name="Benoit I."/>
            <person name="Boyd A."/>
            <person name="Carlson A."/>
            <person name="Copeland A."/>
            <person name="Coutinho P.M."/>
            <person name="de Vries R.P."/>
            <person name="Ferreira P."/>
            <person name="Findley K."/>
            <person name="Foster B."/>
            <person name="Gaskell J."/>
            <person name="Glotzer D."/>
            <person name="Gorecki P."/>
            <person name="Heitman J."/>
            <person name="Hesse C."/>
            <person name="Hori C."/>
            <person name="Igarashi K."/>
            <person name="Jurgens J.A."/>
            <person name="Kallen N."/>
            <person name="Kersten P."/>
            <person name="Kohler A."/>
            <person name="Kuees U."/>
            <person name="Kumar T.K.A."/>
            <person name="Kuo A."/>
            <person name="LaButti K."/>
            <person name="Larrondo L.F."/>
            <person name="Lindquist E."/>
            <person name="Ling A."/>
            <person name="Lombard V."/>
            <person name="Lucas S."/>
            <person name="Lundell T."/>
            <person name="Martin R."/>
            <person name="McLaughlin D.J."/>
            <person name="Morgenstern I."/>
            <person name="Morin E."/>
            <person name="Murat C."/>
            <person name="Nagy L.G."/>
            <person name="Nolan M."/>
            <person name="Ohm R.A."/>
            <person name="Patyshakuliyeva A."/>
            <person name="Rokas A."/>
            <person name="Ruiz-Duenas F.J."/>
            <person name="Sabat G."/>
            <person name="Salamov A."/>
            <person name="Samejima M."/>
            <person name="Schmutz J."/>
            <person name="Slot J.C."/>
            <person name="St John F."/>
            <person name="Stenlid J."/>
            <person name="Sun H."/>
            <person name="Sun S."/>
            <person name="Syed K."/>
            <person name="Tsang A."/>
            <person name="Wiebenga A."/>
            <person name="Young D."/>
            <person name="Pisabarro A."/>
            <person name="Eastwood D.C."/>
            <person name="Martin F."/>
            <person name="Cullen D."/>
            <person name="Grigoriev I.V."/>
            <person name="Hibbett D.S."/>
        </authorList>
    </citation>
    <scope>NUCLEOTIDE SEQUENCE [LARGE SCALE GENOMIC DNA]</scope>
    <source>
        <strain evidence="2 3">DJM-731 SS1</strain>
    </source>
</reference>
<name>M5FRN2_DACPD</name>
<accession>M5FRN2</accession>
<proteinExistence type="predicted"/>
<protein>
    <recommendedName>
        <fullName evidence="4">MARVEL domain-containing protein</fullName>
    </recommendedName>
</protein>
<evidence type="ECO:0000256" key="1">
    <source>
        <dbReference type="SAM" id="Phobius"/>
    </source>
</evidence>
<sequence length="226" mass="24459">MPSASTAWRESVGAVDLSINAAIIQREYWDSFIGVLVGVLVVAICPTVLGIDSFRRGVFTSWTSVELGWMGLLWVLSLAAGAVAINDWGSQCRTRICIPEMNYVYCSGPPITVCQQFQASAAFSLMNCIILFILWSWTLYIGIRAQMDGDPFIWTSAAHEYEFMPTFPEVNMKAQVMLDGDIPLSDRTALPTPSPTPVAPPAELALATQALSPDAHVASPTTAPAS</sequence>
<dbReference type="HOGENOM" id="CLU_083413_1_0_1"/>
<evidence type="ECO:0000313" key="3">
    <source>
        <dbReference type="Proteomes" id="UP000030653"/>
    </source>
</evidence>
<keyword evidence="1" id="KW-0472">Membrane</keyword>
<dbReference type="GeneID" id="63682654"/>
<organism evidence="2 3">
    <name type="scientific">Dacryopinax primogenitus (strain DJM 731)</name>
    <name type="common">Brown rot fungus</name>
    <dbReference type="NCBI Taxonomy" id="1858805"/>
    <lineage>
        <taxon>Eukaryota</taxon>
        <taxon>Fungi</taxon>
        <taxon>Dikarya</taxon>
        <taxon>Basidiomycota</taxon>
        <taxon>Agaricomycotina</taxon>
        <taxon>Dacrymycetes</taxon>
        <taxon>Dacrymycetales</taxon>
        <taxon>Dacrymycetaceae</taxon>
        <taxon>Dacryopinax</taxon>
    </lineage>
</organism>
<dbReference type="RefSeq" id="XP_040625281.1">
    <property type="nucleotide sequence ID" value="XM_040767592.1"/>
</dbReference>
<evidence type="ECO:0008006" key="4">
    <source>
        <dbReference type="Google" id="ProtNLM"/>
    </source>
</evidence>
<dbReference type="EMBL" id="JH795873">
    <property type="protein sequence ID" value="EJT98383.1"/>
    <property type="molecule type" value="Genomic_DNA"/>
</dbReference>
<dbReference type="OrthoDB" id="3364107at2759"/>
<dbReference type="AlphaFoldDB" id="M5FRN2"/>
<keyword evidence="1" id="KW-1133">Transmembrane helix</keyword>
<feature type="transmembrane region" description="Helical" evidence="1">
    <location>
        <begin position="121"/>
        <end position="143"/>
    </location>
</feature>